<evidence type="ECO:0000256" key="1">
    <source>
        <dbReference type="ARBA" id="ARBA00004138"/>
    </source>
</evidence>
<dbReference type="PROSITE" id="PS50088">
    <property type="entry name" value="ANK_REPEAT"/>
    <property type="match status" value="2"/>
</dbReference>
<dbReference type="PROSITE" id="PS01360">
    <property type="entry name" value="ZF_MYND_1"/>
    <property type="match status" value="1"/>
</dbReference>
<dbReference type="Proteomes" id="UP000887116">
    <property type="component" value="Unassembled WGS sequence"/>
</dbReference>
<evidence type="ECO:0000256" key="6">
    <source>
        <dbReference type="ARBA" id="ARBA00022537"/>
    </source>
</evidence>
<keyword evidence="17" id="KW-1053">Target membrane</keyword>
<feature type="repeat" description="ANK" evidence="18">
    <location>
        <begin position="44"/>
        <end position="76"/>
    </location>
</feature>
<dbReference type="SMART" id="SM00248">
    <property type="entry name" value="ANK"/>
    <property type="match status" value="2"/>
</dbReference>
<evidence type="ECO:0000256" key="19">
    <source>
        <dbReference type="PROSITE-ProRule" id="PRU00134"/>
    </source>
</evidence>
<keyword evidence="5" id="KW-0964">Secreted</keyword>
<keyword evidence="4" id="KW-0268">Exocytosis</keyword>
<dbReference type="GO" id="GO:0006887">
    <property type="term" value="P:exocytosis"/>
    <property type="evidence" value="ECO:0007669"/>
    <property type="project" value="UniProtKB-KW"/>
</dbReference>
<evidence type="ECO:0000256" key="5">
    <source>
        <dbReference type="ARBA" id="ARBA00022525"/>
    </source>
</evidence>
<accession>A0A8X6FGT5</accession>
<feature type="repeat" description="ANK" evidence="18">
    <location>
        <begin position="78"/>
        <end position="110"/>
    </location>
</feature>
<evidence type="ECO:0000256" key="8">
    <source>
        <dbReference type="ARBA" id="ARBA00022699"/>
    </source>
</evidence>
<dbReference type="GO" id="GO:0090729">
    <property type="term" value="F:toxin activity"/>
    <property type="evidence" value="ECO:0007669"/>
    <property type="project" value="UniProtKB-KW"/>
</dbReference>
<evidence type="ECO:0000256" key="4">
    <source>
        <dbReference type="ARBA" id="ARBA00022483"/>
    </source>
</evidence>
<evidence type="ECO:0000256" key="18">
    <source>
        <dbReference type="PROSITE-ProRule" id="PRU00023"/>
    </source>
</evidence>
<protein>
    <submittedName>
        <fullName evidence="22">Ankyrin repeat and MYND domain-containing protein 2</fullName>
    </submittedName>
</protein>
<dbReference type="GO" id="GO:0005929">
    <property type="term" value="C:cilium"/>
    <property type="evidence" value="ECO:0007669"/>
    <property type="project" value="UniProtKB-SubCell"/>
</dbReference>
<keyword evidence="15" id="KW-0969">Cilium</keyword>
<keyword evidence="6" id="KW-0472">Membrane</keyword>
<keyword evidence="9" id="KW-0479">Metal-binding</keyword>
<evidence type="ECO:0000259" key="21">
    <source>
        <dbReference type="PROSITE" id="PS50865"/>
    </source>
</evidence>
<evidence type="ECO:0000256" key="3">
    <source>
        <dbReference type="ARBA" id="ARBA00004613"/>
    </source>
</evidence>
<feature type="domain" description="MYND-type" evidence="21">
    <location>
        <begin position="326"/>
        <end position="363"/>
    </location>
</feature>
<evidence type="ECO:0000256" key="10">
    <source>
        <dbReference type="ARBA" id="ARBA00022737"/>
    </source>
</evidence>
<keyword evidence="10" id="KW-0677">Repeat</keyword>
<dbReference type="Pfam" id="PF12796">
    <property type="entry name" value="Ank_2"/>
    <property type="match status" value="1"/>
</dbReference>
<keyword evidence="14 18" id="KW-0040">ANK repeat</keyword>
<dbReference type="PROSITE" id="PS50297">
    <property type="entry name" value="ANK_REP_REGION"/>
    <property type="match status" value="1"/>
</dbReference>
<evidence type="ECO:0000256" key="12">
    <source>
        <dbReference type="ARBA" id="ARBA00022833"/>
    </source>
</evidence>
<dbReference type="GO" id="GO:0044218">
    <property type="term" value="C:other organism cell membrane"/>
    <property type="evidence" value="ECO:0007669"/>
    <property type="project" value="UniProtKB-KW"/>
</dbReference>
<evidence type="ECO:0000256" key="14">
    <source>
        <dbReference type="ARBA" id="ARBA00023043"/>
    </source>
</evidence>
<evidence type="ECO:0000256" key="16">
    <source>
        <dbReference type="ARBA" id="ARBA00023273"/>
    </source>
</evidence>
<dbReference type="Gene3D" id="6.10.140.2220">
    <property type="match status" value="1"/>
</dbReference>
<keyword evidence="16" id="KW-0966">Cell projection</keyword>
<evidence type="ECO:0000256" key="20">
    <source>
        <dbReference type="SAM" id="MobiDB-lite"/>
    </source>
</evidence>
<keyword evidence="7" id="KW-0800">Toxin</keyword>
<dbReference type="InterPro" id="IPR002893">
    <property type="entry name" value="Znf_MYND"/>
</dbReference>
<dbReference type="AlphaFoldDB" id="A0A8X6FGT5"/>
<dbReference type="SUPFAM" id="SSF48403">
    <property type="entry name" value="Ankyrin repeat"/>
    <property type="match status" value="1"/>
</dbReference>
<evidence type="ECO:0000313" key="23">
    <source>
        <dbReference type="Proteomes" id="UP000887116"/>
    </source>
</evidence>
<name>A0A8X6FGT5_TRICU</name>
<dbReference type="InterPro" id="IPR002110">
    <property type="entry name" value="Ankyrin_rpt"/>
</dbReference>
<dbReference type="PANTHER" id="PTHR24150:SF8">
    <property type="entry name" value="ANKYRIN REPEAT AND MYND DOMAIN-CONTAINING PROTEIN 2"/>
    <property type="match status" value="1"/>
</dbReference>
<keyword evidence="11 19" id="KW-0863">Zinc-finger</keyword>
<evidence type="ECO:0000256" key="9">
    <source>
        <dbReference type="ARBA" id="ARBA00022723"/>
    </source>
</evidence>
<dbReference type="GO" id="GO:0044231">
    <property type="term" value="C:host cell presynaptic membrane"/>
    <property type="evidence" value="ECO:0007669"/>
    <property type="project" value="UniProtKB-KW"/>
</dbReference>
<dbReference type="OrthoDB" id="10257049at2759"/>
<keyword evidence="6" id="KW-1052">Target cell membrane</keyword>
<evidence type="ECO:0000256" key="17">
    <source>
        <dbReference type="ARBA" id="ARBA00023298"/>
    </source>
</evidence>
<evidence type="ECO:0000256" key="15">
    <source>
        <dbReference type="ARBA" id="ARBA00023069"/>
    </source>
</evidence>
<organism evidence="22 23">
    <name type="scientific">Trichonephila clavata</name>
    <name type="common">Joro spider</name>
    <name type="synonym">Nephila clavata</name>
    <dbReference type="NCBI Taxonomy" id="2740835"/>
    <lineage>
        <taxon>Eukaryota</taxon>
        <taxon>Metazoa</taxon>
        <taxon>Ecdysozoa</taxon>
        <taxon>Arthropoda</taxon>
        <taxon>Chelicerata</taxon>
        <taxon>Arachnida</taxon>
        <taxon>Araneae</taxon>
        <taxon>Araneomorphae</taxon>
        <taxon>Entelegynae</taxon>
        <taxon>Araneoidea</taxon>
        <taxon>Nephilidae</taxon>
        <taxon>Trichonephila</taxon>
    </lineage>
</organism>
<dbReference type="SUPFAM" id="SSF144232">
    <property type="entry name" value="HIT/MYND zinc finger-like"/>
    <property type="match status" value="1"/>
</dbReference>
<sequence>MAAAQSELPSLGKELFSYTQENNNEEVKRLLTVEKIPVDCVDADGMTPLQHAAHNGTYEMCKLLLDCGANVNFTKHATQYGALTFAAMSGNVDVVNLLLQYGAETTSVSSNNKTAAQMATFVGNHYVASIINNFIPIKEIEYCCQLQILKKEPKLPLNLTPIVHKMSIITNINPVRLALFSQNNLSILEHLDKVIRVLTIMSDKFYKQDANELMSLKFFHVAFVLQGCLNFLNNQKANDKSEGKLTNDCLNRYIKHLIKGDPKGFPIALEKFLRQGIQKYPFRESSLFHKLVVTLNSVKLGEEPSAIFFINTAVDGQRNMDQLLRCATCGDAFDNRQCASCKSVYYCDKTCQKLHFFTHKIQCRTLAEIRANARVTEVKNDCSGGSEKATFSNSDGAGCSHYE</sequence>
<proteinExistence type="predicted"/>
<dbReference type="InterPro" id="IPR036770">
    <property type="entry name" value="Ankyrin_rpt-contain_sf"/>
</dbReference>
<dbReference type="PROSITE" id="PS50865">
    <property type="entry name" value="ZF_MYND_2"/>
    <property type="match status" value="1"/>
</dbReference>
<feature type="region of interest" description="Disordered" evidence="20">
    <location>
        <begin position="384"/>
        <end position="403"/>
    </location>
</feature>
<keyword evidence="23" id="KW-1185">Reference proteome</keyword>
<reference evidence="22" key="1">
    <citation type="submission" date="2020-07" db="EMBL/GenBank/DDBJ databases">
        <title>Multicomponent nature underlies the extraordinary mechanical properties of spider dragline silk.</title>
        <authorList>
            <person name="Kono N."/>
            <person name="Nakamura H."/>
            <person name="Mori M."/>
            <person name="Yoshida Y."/>
            <person name="Ohtoshi R."/>
            <person name="Malay A.D."/>
            <person name="Moran D.A.P."/>
            <person name="Tomita M."/>
            <person name="Numata K."/>
            <person name="Arakawa K."/>
        </authorList>
    </citation>
    <scope>NUCLEOTIDE SEQUENCE</scope>
</reference>
<keyword evidence="8" id="KW-0528">Neurotoxin</keyword>
<evidence type="ECO:0000313" key="22">
    <source>
        <dbReference type="EMBL" id="GFQ80200.1"/>
    </source>
</evidence>
<dbReference type="GO" id="GO:0005576">
    <property type="term" value="C:extracellular region"/>
    <property type="evidence" value="ECO:0007669"/>
    <property type="project" value="UniProtKB-SubCell"/>
</dbReference>
<keyword evidence="13" id="KW-0638">Presynaptic neurotoxin</keyword>
<dbReference type="PANTHER" id="PTHR24150">
    <property type="entry name" value="ANKYRIN REPEAT AND MYND DOMAIN-CONTAINING PROTEIN 2"/>
    <property type="match status" value="1"/>
</dbReference>
<comment type="subcellular location">
    <subcellularLocation>
        <location evidence="1">Cell projection</location>
        <location evidence="1">Cilium</location>
    </subcellularLocation>
    <subcellularLocation>
        <location evidence="3">Secreted</location>
    </subcellularLocation>
    <subcellularLocation>
        <location evidence="2">Target cell membrane</location>
    </subcellularLocation>
</comment>
<evidence type="ECO:0000256" key="11">
    <source>
        <dbReference type="ARBA" id="ARBA00022771"/>
    </source>
</evidence>
<keyword evidence="12" id="KW-0862">Zinc</keyword>
<dbReference type="EMBL" id="BMAO01012266">
    <property type="protein sequence ID" value="GFQ80200.1"/>
    <property type="molecule type" value="Genomic_DNA"/>
</dbReference>
<evidence type="ECO:0000256" key="7">
    <source>
        <dbReference type="ARBA" id="ARBA00022656"/>
    </source>
</evidence>
<comment type="caution">
    <text evidence="22">The sequence shown here is derived from an EMBL/GenBank/DDBJ whole genome shotgun (WGS) entry which is preliminary data.</text>
</comment>
<dbReference type="Gene3D" id="1.25.40.20">
    <property type="entry name" value="Ankyrin repeat-containing domain"/>
    <property type="match status" value="1"/>
</dbReference>
<dbReference type="GO" id="GO:0008270">
    <property type="term" value="F:zinc ion binding"/>
    <property type="evidence" value="ECO:0007669"/>
    <property type="project" value="UniProtKB-KW"/>
</dbReference>
<gene>
    <name evidence="22" type="primary">ANKMY2</name>
    <name evidence="22" type="ORF">TNCT_431021</name>
</gene>
<dbReference type="Pfam" id="PF01753">
    <property type="entry name" value="zf-MYND"/>
    <property type="match status" value="1"/>
</dbReference>
<dbReference type="InterPro" id="IPR052452">
    <property type="entry name" value="Ankyrin-MYND_dom_contain_2"/>
</dbReference>
<evidence type="ECO:0000256" key="2">
    <source>
        <dbReference type="ARBA" id="ARBA00004175"/>
    </source>
</evidence>
<evidence type="ECO:0000256" key="13">
    <source>
        <dbReference type="ARBA" id="ARBA00023028"/>
    </source>
</evidence>